<evidence type="ECO:0000313" key="9">
    <source>
        <dbReference type="EMBL" id="RAL70003.1"/>
    </source>
</evidence>
<dbReference type="InterPro" id="IPR027417">
    <property type="entry name" value="P-loop_NTPase"/>
</dbReference>
<dbReference type="InterPro" id="IPR041546">
    <property type="entry name" value="ClpA/ClpB_AAA_lid"/>
</dbReference>
<dbReference type="InterPro" id="IPR003593">
    <property type="entry name" value="AAA+_ATPase"/>
</dbReference>
<dbReference type="GO" id="GO:0016887">
    <property type="term" value="F:ATP hydrolysis activity"/>
    <property type="evidence" value="ECO:0007669"/>
    <property type="project" value="InterPro"/>
</dbReference>
<dbReference type="Pfam" id="PF02861">
    <property type="entry name" value="Clp_N"/>
    <property type="match status" value="1"/>
</dbReference>
<dbReference type="GO" id="GO:0005737">
    <property type="term" value="C:cytoplasm"/>
    <property type="evidence" value="ECO:0007669"/>
    <property type="project" value="TreeGrafter"/>
</dbReference>
<dbReference type="FunFam" id="1.10.8.60:FF:000017">
    <property type="entry name" value="ATP-dependent chaperone ClpB"/>
    <property type="match status" value="1"/>
</dbReference>
<evidence type="ECO:0000259" key="7">
    <source>
        <dbReference type="PROSITE" id="PS51903"/>
    </source>
</evidence>
<dbReference type="CDD" id="cd00009">
    <property type="entry name" value="AAA"/>
    <property type="match status" value="1"/>
</dbReference>
<protein>
    <submittedName>
        <fullName evidence="8 9">ATP-dependent Clp protease ATP-binding subunit</fullName>
    </submittedName>
</protein>
<dbReference type="Gene3D" id="3.40.50.300">
    <property type="entry name" value="P-loop containing nucleotide triphosphate hydrolases"/>
    <property type="match status" value="2"/>
</dbReference>
<dbReference type="PRINTS" id="PR00300">
    <property type="entry name" value="CLPPROTEASEA"/>
</dbReference>
<dbReference type="PANTHER" id="PTHR11638">
    <property type="entry name" value="ATP-DEPENDENT CLP PROTEASE"/>
    <property type="match status" value="1"/>
</dbReference>
<dbReference type="InterPro" id="IPR028299">
    <property type="entry name" value="ClpA/B_CS2"/>
</dbReference>
<dbReference type="GO" id="GO:0006508">
    <property type="term" value="P:proteolysis"/>
    <property type="evidence" value="ECO:0007669"/>
    <property type="project" value="UniProtKB-KW"/>
</dbReference>
<dbReference type="InterPro" id="IPR050130">
    <property type="entry name" value="ClpA_ClpB"/>
</dbReference>
<keyword evidence="8" id="KW-0378">Hydrolase</keyword>
<accession>A0A142V7Z9</accession>
<dbReference type="SUPFAM" id="SSF52540">
    <property type="entry name" value="P-loop containing nucleoside triphosphate hydrolases"/>
    <property type="match status" value="2"/>
</dbReference>
<dbReference type="InterPro" id="IPR001270">
    <property type="entry name" value="ClpA/B"/>
</dbReference>
<reference evidence="8 10" key="1">
    <citation type="submission" date="2015-03" db="EMBL/GenBank/DDBJ databases">
        <title>Genomic characterization of Dehalococcoides mccartyi strain 11a5, an unusal plasmid-containing chloroethene dechlorinator.</title>
        <authorList>
            <person name="Zhao S."/>
            <person name="Ding C."/>
            <person name="He J."/>
        </authorList>
    </citation>
    <scope>NUCLEOTIDE SEQUENCE [LARGE SCALE GENOMIC DNA]</scope>
    <source>
        <strain evidence="8 10">11a5</strain>
    </source>
</reference>
<evidence type="ECO:0000313" key="8">
    <source>
        <dbReference type="EMBL" id="AMU85888.1"/>
    </source>
</evidence>
<keyword evidence="8" id="KW-0645">Protease</keyword>
<dbReference type="Gene3D" id="1.10.1780.10">
    <property type="entry name" value="Clp, N-terminal domain"/>
    <property type="match status" value="1"/>
</dbReference>
<dbReference type="PANTHER" id="PTHR11638:SF18">
    <property type="entry name" value="HEAT SHOCK PROTEIN 104"/>
    <property type="match status" value="1"/>
</dbReference>
<reference evidence="9 11" key="2">
    <citation type="submission" date="2018-05" db="EMBL/GenBank/DDBJ databases">
        <title>Draft genome sequences of Dehalococcoides mccartyi strains RC and KS.</title>
        <authorList>
            <person name="Higgins S.A."/>
            <person name="Padilla-Crespo E."/>
            <person name="Loeffler F.E."/>
        </authorList>
    </citation>
    <scope>NUCLEOTIDE SEQUENCE [LARGE SCALE GENOMIC DNA]</scope>
    <source>
        <strain evidence="9 11">KS</strain>
    </source>
</reference>
<dbReference type="SMART" id="SM01086">
    <property type="entry name" value="ClpB_D2-small"/>
    <property type="match status" value="1"/>
</dbReference>
<dbReference type="Pfam" id="PF17871">
    <property type="entry name" value="AAA_lid_9"/>
    <property type="match status" value="1"/>
</dbReference>
<dbReference type="Proteomes" id="UP000076394">
    <property type="component" value="Chromosome"/>
</dbReference>
<dbReference type="FunFam" id="3.40.50.300:FF:000010">
    <property type="entry name" value="Chaperone clpB 1, putative"/>
    <property type="match status" value="1"/>
</dbReference>
<dbReference type="InterPro" id="IPR036628">
    <property type="entry name" value="Clp_N_dom_sf"/>
</dbReference>
<keyword evidence="2 6" id="KW-0547">Nucleotide-binding</keyword>
<dbReference type="OrthoDB" id="9803641at2"/>
<dbReference type="AlphaFoldDB" id="A0A142V7Z9"/>
<dbReference type="EMBL" id="QGLD01000018">
    <property type="protein sequence ID" value="RAL70003.1"/>
    <property type="molecule type" value="Genomic_DNA"/>
</dbReference>
<sequence>MSSRFDKFSERARRVLTYAQEEAQSLNHNYIGTEHILLGLVREEEGVAARVLVNMDVNLAKVRSAVEFILGRGEHPATSETGLTSRAKKVIELGIDEARNLGHNYIGTEHLLLGLLREGEGAAAGVLESFGVTVEKVRTEVGRILNQGLNKPKTSRTTPSRTPQLDQLGFDLTAAAKAGKLDPVIGRSKEIERVVQILSRRTKNNPALIGEPGVGKTSIVEGLAQRIVSGDVPETLEQKHIISLDVASLVAGTKYRGEFEERLKKVIEEIKNAGNIILFIDEFHTMVGAGAAEGAVDAANILKPSLARGEVQVIGATTLDDFRKYVERDAALERRFQPVLVEEPAIEDTLSILRGIKERYEEHHKLIISDEAIIAAANMAARYIPDRFLPDKAIDLVDEAASRVRIKKRTKPVSLKEMKAIEDSYRRDKEAALATQQYDYASELRERELQIAEKIRRMEDEWQTEQAMDKPVVGEEDIAQVVSMWTGVPLVQLTGDETERLLHMEDALHERIIGQEEAIVTISKAVRRARAGLKDPRHPIGNFVFLGPTGVGKTELARALAQFMFGSEDSLVRLDMSEFMEKFAVSRLVGAPPGYVGYDEGGQLTEAVRRKSYCLILLDEIEKAHPDVFNILLQIFDDGHLTDAKGRRVDFRNTIIIMTSNIGAELIRKGSGTIGFATQTDESKAQQTNFEHMKDKLLGELKKSFRPEFLNRIDSVVVFHSLNKEQIRSIVDLMLKSVVKQMAEKGIGLEVTESAKDLLGKKGYDEVYGARPLRRTIQTMIEDRLSEDLLRAKFKAGDKVIVDTAEDEIIVRLAEPAELSQATP</sequence>
<keyword evidence="4 6" id="KW-0143">Chaperone</keyword>
<evidence type="ECO:0000313" key="11">
    <source>
        <dbReference type="Proteomes" id="UP000248786"/>
    </source>
</evidence>
<keyword evidence="1 5" id="KW-0677">Repeat</keyword>
<dbReference type="Gene3D" id="1.10.8.60">
    <property type="match status" value="2"/>
</dbReference>
<dbReference type="RefSeq" id="WP_011308690.1">
    <property type="nucleotide sequence ID" value="NZ_AP024514.1"/>
</dbReference>
<dbReference type="Gene3D" id="4.10.860.10">
    <property type="entry name" value="UVR domain"/>
    <property type="match status" value="1"/>
</dbReference>
<dbReference type="FunFam" id="3.40.50.300:FF:000025">
    <property type="entry name" value="ATP-dependent Clp protease subunit"/>
    <property type="match status" value="1"/>
</dbReference>
<organism evidence="8 10">
    <name type="scientific">Dehalococcoides mccartyi</name>
    <dbReference type="NCBI Taxonomy" id="61435"/>
    <lineage>
        <taxon>Bacteria</taxon>
        <taxon>Bacillati</taxon>
        <taxon>Chloroflexota</taxon>
        <taxon>Dehalococcoidia</taxon>
        <taxon>Dehalococcoidales</taxon>
        <taxon>Dehalococcoidaceae</taxon>
        <taxon>Dehalococcoides</taxon>
    </lineage>
</organism>
<dbReference type="InterPro" id="IPR004176">
    <property type="entry name" value="Clp_R_N"/>
</dbReference>
<evidence type="ECO:0000256" key="6">
    <source>
        <dbReference type="RuleBase" id="RU004432"/>
    </source>
</evidence>
<dbReference type="GO" id="GO:0005524">
    <property type="term" value="F:ATP binding"/>
    <property type="evidence" value="ECO:0007669"/>
    <property type="project" value="UniProtKB-KW"/>
</dbReference>
<dbReference type="CDD" id="cd19499">
    <property type="entry name" value="RecA-like_ClpB_Hsp104-like"/>
    <property type="match status" value="1"/>
</dbReference>
<dbReference type="GO" id="GO:0008233">
    <property type="term" value="F:peptidase activity"/>
    <property type="evidence" value="ECO:0007669"/>
    <property type="project" value="UniProtKB-KW"/>
</dbReference>
<dbReference type="PROSITE" id="PS00870">
    <property type="entry name" value="CLPAB_1"/>
    <property type="match status" value="1"/>
</dbReference>
<dbReference type="SMART" id="SM00382">
    <property type="entry name" value="AAA"/>
    <property type="match status" value="2"/>
</dbReference>
<dbReference type="SUPFAM" id="SSF81923">
    <property type="entry name" value="Double Clp-N motif"/>
    <property type="match status" value="1"/>
</dbReference>
<evidence type="ECO:0000256" key="5">
    <source>
        <dbReference type="PROSITE-ProRule" id="PRU01251"/>
    </source>
</evidence>
<dbReference type="PROSITE" id="PS00871">
    <property type="entry name" value="CLPAB_2"/>
    <property type="match status" value="1"/>
</dbReference>
<evidence type="ECO:0000313" key="10">
    <source>
        <dbReference type="Proteomes" id="UP000076394"/>
    </source>
</evidence>
<dbReference type="EMBL" id="CP011127">
    <property type="protein sequence ID" value="AMU85888.1"/>
    <property type="molecule type" value="Genomic_DNA"/>
</dbReference>
<feature type="domain" description="Clp R" evidence="7">
    <location>
        <begin position="5"/>
        <end position="147"/>
    </location>
</feature>
<comment type="similarity">
    <text evidence="6">Belongs to the ClpA/ClpB family.</text>
</comment>
<evidence type="ECO:0000256" key="4">
    <source>
        <dbReference type="ARBA" id="ARBA00023186"/>
    </source>
</evidence>
<dbReference type="Pfam" id="PF10431">
    <property type="entry name" value="ClpB_D2-small"/>
    <property type="match status" value="1"/>
</dbReference>
<keyword evidence="3 6" id="KW-0067">ATP-binding</keyword>
<dbReference type="Pfam" id="PF07724">
    <property type="entry name" value="AAA_2"/>
    <property type="match status" value="1"/>
</dbReference>
<name>A0A142V7Z9_9CHLR</name>
<dbReference type="GO" id="GO:0034605">
    <property type="term" value="P:cellular response to heat"/>
    <property type="evidence" value="ECO:0007669"/>
    <property type="project" value="TreeGrafter"/>
</dbReference>
<proteinExistence type="inferred from homology"/>
<dbReference type="InterPro" id="IPR018368">
    <property type="entry name" value="ClpA/B_CS1"/>
</dbReference>
<dbReference type="Pfam" id="PF00004">
    <property type="entry name" value="AAA"/>
    <property type="match status" value="1"/>
</dbReference>
<evidence type="ECO:0000256" key="1">
    <source>
        <dbReference type="ARBA" id="ARBA00022737"/>
    </source>
</evidence>
<dbReference type="InterPro" id="IPR019489">
    <property type="entry name" value="Clp_ATPase_C"/>
</dbReference>
<evidence type="ECO:0000256" key="2">
    <source>
        <dbReference type="ARBA" id="ARBA00022741"/>
    </source>
</evidence>
<dbReference type="Proteomes" id="UP000248786">
    <property type="component" value="Unassembled WGS sequence"/>
</dbReference>
<dbReference type="PROSITE" id="PS51903">
    <property type="entry name" value="CLP_R"/>
    <property type="match status" value="1"/>
</dbReference>
<dbReference type="PATRIC" id="fig|61435.13.peg.54"/>
<evidence type="ECO:0000256" key="3">
    <source>
        <dbReference type="ARBA" id="ARBA00022840"/>
    </source>
</evidence>
<dbReference type="InterPro" id="IPR003959">
    <property type="entry name" value="ATPase_AAA_core"/>
</dbReference>
<gene>
    <name evidence="9" type="ORF">C1G86_1526</name>
    <name evidence="8" type="ORF">Dm11a5_0056</name>
</gene>